<evidence type="ECO:0000256" key="1">
    <source>
        <dbReference type="ARBA" id="ARBA00009995"/>
    </source>
</evidence>
<comment type="caution">
    <text evidence="5">The sequence shown here is derived from an EMBL/GenBank/DDBJ whole genome shotgun (WGS) entry which is preliminary data.</text>
</comment>
<keyword evidence="3" id="KW-0808">Transferase</keyword>
<dbReference type="EMBL" id="JAEFBJ010000002">
    <property type="protein sequence ID" value="KAG7641016.1"/>
    <property type="molecule type" value="Genomic_DNA"/>
</dbReference>
<keyword evidence="2" id="KW-0328">Glycosyltransferase</keyword>
<evidence type="ECO:0000256" key="3">
    <source>
        <dbReference type="ARBA" id="ARBA00022679"/>
    </source>
</evidence>
<dbReference type="PANTHER" id="PTHR48047">
    <property type="entry name" value="GLYCOSYLTRANSFERASE"/>
    <property type="match status" value="1"/>
</dbReference>
<proteinExistence type="inferred from homology"/>
<feature type="domain" description="Tudor" evidence="4">
    <location>
        <begin position="688"/>
        <end position="743"/>
    </location>
</feature>
<dbReference type="PANTHER" id="PTHR48047:SF214">
    <property type="entry name" value="UDP-GLYCOSYLTRANSFERASE 90A1"/>
    <property type="match status" value="1"/>
</dbReference>
<dbReference type="PROSITE" id="PS50304">
    <property type="entry name" value="TUDOR"/>
    <property type="match status" value="2"/>
</dbReference>
<comment type="similarity">
    <text evidence="1">Belongs to the UDP-glycosyltransferase family.</text>
</comment>
<reference evidence="5 6" key="1">
    <citation type="submission" date="2020-12" db="EMBL/GenBank/DDBJ databases">
        <title>Concerted genomic and epigenomic changes stabilize Arabidopsis allopolyploids.</title>
        <authorList>
            <person name="Chen Z."/>
        </authorList>
    </citation>
    <scope>NUCLEOTIDE SEQUENCE [LARGE SCALE GENOMIC DNA]</scope>
    <source>
        <strain evidence="5">As9502</strain>
        <tissue evidence="5">Leaf</tissue>
    </source>
</reference>
<dbReference type="InterPro" id="IPR002999">
    <property type="entry name" value="Tudor"/>
</dbReference>
<evidence type="ECO:0000256" key="2">
    <source>
        <dbReference type="ARBA" id="ARBA00022676"/>
    </source>
</evidence>
<dbReference type="FunFam" id="3.40.50.2000:FF:000301">
    <property type="entry name" value="Glycosyltransferase"/>
    <property type="match status" value="1"/>
</dbReference>
<dbReference type="OrthoDB" id="5835829at2759"/>
<feature type="domain" description="Tudor" evidence="4">
    <location>
        <begin position="247"/>
        <end position="308"/>
    </location>
</feature>
<gene>
    <name evidence="5" type="ORF">ISN44_As02g010840</name>
</gene>
<accession>A0A8T2G0K7</accession>
<sequence length="743" mass="83608">MSVSTHHHHVVLFPYMSKGHIIPLLQFGRLLLRHHRKEPTITVTVFTTPKNQPFISDFLSDTPEIKVISLPFPENITGIPPGVENTEKLPSMSLFVPFTRATKLLQPFFEETLKTLPKVSFMVSDGFLWWTSESAAKFNIPRFVSYGMNSYSAAVSISVFKHELFTEPESKSDTEPVTVPDFPWIKVKKCDFDHGTTEPEESGAALELSMDQIKSTTTSHGFLVNSFYELESAFVDYNNNSGDKPKSWCVGPLCLTDPPKQGSAKPAWIHWLDQKREEGRPVLYVAFGTQAEISNKQLMELAFGLEDSKVNFLWVTRKDVEEIIGEGFNDRIRESGMIVRDWVDQWEILSHESVKGFLSHCGWNSAQESICVGVPLLAWPMMAEQPLNAKMVVEEIKVGVRVETEDGSVKGFVTREELSGKIKELMEGETGKTARKNVKEYSKMAKAALVEGTGSSWKNLDMILKELCKSRDSNGANNKHGSFSTHHHVTCQKVIPFLSSNSVVSSSATATKNQTISFTVTVFTTLKNHPFISDFLLLHTPEIKVISLPFPENITRIPPGVESTDKLPSMSLYVPFTRATKFLQPFFEEALKNLPQVSFMVSDGFLWWTSESAAKFNIPRLVFYGINSYAVRSVISTMVLPIRNNHVQLKNCSWTKRFRPTQATGQQLLRARSTFVDNNNKSDDRPKSWCVGPLCLTDPPKPGSAKPAWFHWVNRKGEEMCPVLYVAFGTQAKISNKLSSSRN</sequence>
<dbReference type="GO" id="GO:0035251">
    <property type="term" value="F:UDP-glucosyltransferase activity"/>
    <property type="evidence" value="ECO:0007669"/>
    <property type="project" value="TreeGrafter"/>
</dbReference>
<evidence type="ECO:0000313" key="6">
    <source>
        <dbReference type="Proteomes" id="UP000694251"/>
    </source>
</evidence>
<dbReference type="InterPro" id="IPR035595">
    <property type="entry name" value="UDP_glycos_trans_CS"/>
</dbReference>
<keyword evidence="6" id="KW-1185">Reference proteome</keyword>
<organism evidence="5 6">
    <name type="scientific">Arabidopsis suecica</name>
    <name type="common">Swedish thale-cress</name>
    <name type="synonym">Cardaminopsis suecica</name>
    <dbReference type="NCBI Taxonomy" id="45249"/>
    <lineage>
        <taxon>Eukaryota</taxon>
        <taxon>Viridiplantae</taxon>
        <taxon>Streptophyta</taxon>
        <taxon>Embryophyta</taxon>
        <taxon>Tracheophyta</taxon>
        <taxon>Spermatophyta</taxon>
        <taxon>Magnoliopsida</taxon>
        <taxon>eudicotyledons</taxon>
        <taxon>Gunneridae</taxon>
        <taxon>Pentapetalae</taxon>
        <taxon>rosids</taxon>
        <taxon>malvids</taxon>
        <taxon>Brassicales</taxon>
        <taxon>Brassicaceae</taxon>
        <taxon>Camelineae</taxon>
        <taxon>Arabidopsis</taxon>
    </lineage>
</organism>
<dbReference type="CDD" id="cd03784">
    <property type="entry name" value="GT1_Gtf-like"/>
    <property type="match status" value="1"/>
</dbReference>
<evidence type="ECO:0000259" key="4">
    <source>
        <dbReference type="PROSITE" id="PS50304"/>
    </source>
</evidence>
<protein>
    <submittedName>
        <fullName evidence="5">Tudor domain</fullName>
    </submittedName>
</protein>
<dbReference type="AlphaFoldDB" id="A0A8T2G0K7"/>
<dbReference type="PROSITE" id="PS00375">
    <property type="entry name" value="UDPGT"/>
    <property type="match status" value="1"/>
</dbReference>
<dbReference type="Proteomes" id="UP000694251">
    <property type="component" value="Chromosome 2"/>
</dbReference>
<dbReference type="InterPro" id="IPR002213">
    <property type="entry name" value="UDP_glucos_trans"/>
</dbReference>
<name>A0A8T2G0K7_ARASU</name>
<dbReference type="Pfam" id="PF00201">
    <property type="entry name" value="UDPGT"/>
    <property type="match status" value="1"/>
</dbReference>
<evidence type="ECO:0000313" key="5">
    <source>
        <dbReference type="EMBL" id="KAG7641016.1"/>
    </source>
</evidence>
<dbReference type="FunFam" id="3.40.50.2000:FF:000107">
    <property type="entry name" value="Glycosyltransferase"/>
    <property type="match status" value="1"/>
</dbReference>